<feature type="compositionally biased region" description="Basic and acidic residues" evidence="11">
    <location>
        <begin position="281"/>
        <end position="291"/>
    </location>
</feature>
<feature type="compositionally biased region" description="Polar residues" evidence="11">
    <location>
        <begin position="1"/>
        <end position="10"/>
    </location>
</feature>
<organism evidence="14 15">
    <name type="scientific">Aureobasidium pullulans</name>
    <name type="common">Black yeast</name>
    <name type="synonym">Pullularia pullulans</name>
    <dbReference type="NCBI Taxonomy" id="5580"/>
    <lineage>
        <taxon>Eukaryota</taxon>
        <taxon>Fungi</taxon>
        <taxon>Dikarya</taxon>
        <taxon>Ascomycota</taxon>
        <taxon>Pezizomycotina</taxon>
        <taxon>Dothideomycetes</taxon>
        <taxon>Dothideomycetidae</taxon>
        <taxon>Dothideales</taxon>
        <taxon>Saccotheciaceae</taxon>
        <taxon>Aureobasidium</taxon>
    </lineage>
</organism>
<feature type="compositionally biased region" description="Polar residues" evidence="11">
    <location>
        <begin position="1521"/>
        <end position="1530"/>
    </location>
</feature>
<evidence type="ECO:0000256" key="10">
    <source>
        <dbReference type="RuleBase" id="RU364101"/>
    </source>
</evidence>
<comment type="similarity">
    <text evidence="2 10">Belongs to the SEC16 family.</text>
</comment>
<dbReference type="PANTHER" id="PTHR13402:SF6">
    <property type="entry name" value="SECRETORY 16, ISOFORM I"/>
    <property type="match status" value="1"/>
</dbReference>
<gene>
    <name evidence="14" type="ORF">D6D28_02488</name>
</gene>
<feature type="region of interest" description="Disordered" evidence="11">
    <location>
        <begin position="356"/>
        <end position="376"/>
    </location>
</feature>
<dbReference type="GO" id="GO:0016192">
    <property type="term" value="P:vesicle-mediated transport"/>
    <property type="evidence" value="ECO:0007669"/>
    <property type="project" value="UniProtKB-KW"/>
</dbReference>
<dbReference type="GO" id="GO:0007030">
    <property type="term" value="P:Golgi organization"/>
    <property type="evidence" value="ECO:0007669"/>
    <property type="project" value="TreeGrafter"/>
</dbReference>
<feature type="compositionally biased region" description="Low complexity" evidence="11">
    <location>
        <begin position="737"/>
        <end position="761"/>
    </location>
</feature>
<dbReference type="GO" id="GO:0012507">
    <property type="term" value="C:ER to Golgi transport vesicle membrane"/>
    <property type="evidence" value="ECO:0007669"/>
    <property type="project" value="TreeGrafter"/>
</dbReference>
<feature type="compositionally biased region" description="Basic and acidic residues" evidence="11">
    <location>
        <begin position="1821"/>
        <end position="1854"/>
    </location>
</feature>
<feature type="compositionally biased region" description="Basic and acidic residues" evidence="11">
    <location>
        <begin position="37"/>
        <end position="47"/>
    </location>
</feature>
<evidence type="ECO:0000256" key="8">
    <source>
        <dbReference type="ARBA" id="ARBA00023136"/>
    </source>
</evidence>
<feature type="compositionally biased region" description="Low complexity" evidence="11">
    <location>
        <begin position="544"/>
        <end position="570"/>
    </location>
</feature>
<evidence type="ECO:0000256" key="3">
    <source>
        <dbReference type="ARBA" id="ARBA00022448"/>
    </source>
</evidence>
<evidence type="ECO:0000256" key="5">
    <source>
        <dbReference type="ARBA" id="ARBA00022892"/>
    </source>
</evidence>
<evidence type="ECO:0000256" key="11">
    <source>
        <dbReference type="SAM" id="MobiDB-lite"/>
    </source>
</evidence>
<feature type="compositionally biased region" description="Pro residues" evidence="11">
    <location>
        <begin position="640"/>
        <end position="657"/>
    </location>
</feature>
<proteinExistence type="inferred from homology"/>
<feature type="region of interest" description="Disordered" evidence="11">
    <location>
        <begin position="444"/>
        <end position="882"/>
    </location>
</feature>
<dbReference type="InterPro" id="IPR024298">
    <property type="entry name" value="Sec16_Sec23-bd"/>
</dbReference>
<dbReference type="Proteomes" id="UP000304951">
    <property type="component" value="Unassembled WGS sequence"/>
</dbReference>
<keyword evidence="6 10" id="KW-0653">Protein transport</keyword>
<feature type="compositionally biased region" description="Pro residues" evidence="11">
    <location>
        <begin position="712"/>
        <end position="729"/>
    </location>
</feature>
<comment type="function">
    <text evidence="9 10">Involved in the initiation of assembly of the COPII coat required for the formation of transport vesicles from the endoplasmic reticulum (ER) and the selection of cargo molecules. Also involved in autophagy.</text>
</comment>
<evidence type="ECO:0000259" key="12">
    <source>
        <dbReference type="Pfam" id="PF12931"/>
    </source>
</evidence>
<feature type="compositionally biased region" description="Low complexity" evidence="11">
    <location>
        <begin position="1550"/>
        <end position="1562"/>
    </location>
</feature>
<evidence type="ECO:0000313" key="15">
    <source>
        <dbReference type="Proteomes" id="UP000304951"/>
    </source>
</evidence>
<dbReference type="GO" id="GO:0070971">
    <property type="term" value="C:endoplasmic reticulum exit site"/>
    <property type="evidence" value="ECO:0007669"/>
    <property type="project" value="UniProtKB-ARBA"/>
</dbReference>
<evidence type="ECO:0000256" key="2">
    <source>
        <dbReference type="ARBA" id="ARBA00005927"/>
    </source>
</evidence>
<keyword evidence="8 10" id="KW-0472">Membrane</keyword>
<feature type="compositionally biased region" description="Polar residues" evidence="11">
    <location>
        <begin position="483"/>
        <end position="502"/>
    </location>
</feature>
<feature type="compositionally biased region" description="Low complexity" evidence="11">
    <location>
        <begin position="1684"/>
        <end position="1700"/>
    </location>
</feature>
<feature type="region of interest" description="Disordered" evidence="11">
    <location>
        <begin position="1468"/>
        <end position="1874"/>
    </location>
</feature>
<feature type="region of interest" description="Disordered" evidence="11">
    <location>
        <begin position="1894"/>
        <end position="2028"/>
    </location>
</feature>
<reference evidence="14 15" key="1">
    <citation type="submission" date="2018-10" db="EMBL/GenBank/DDBJ databases">
        <title>Fifty Aureobasidium pullulans genomes reveal a recombining polyextremotolerant generalist.</title>
        <authorList>
            <person name="Gostincar C."/>
            <person name="Turk M."/>
            <person name="Zajc J."/>
            <person name="Gunde-Cimerman N."/>
        </authorList>
    </citation>
    <scope>NUCLEOTIDE SEQUENCE [LARGE SCALE GENOMIC DNA]</scope>
    <source>
        <strain evidence="14 15">EXF-11900</strain>
    </source>
</reference>
<dbReference type="GO" id="GO:0070973">
    <property type="term" value="P:protein localization to endoplasmic reticulum exit site"/>
    <property type="evidence" value="ECO:0007669"/>
    <property type="project" value="TreeGrafter"/>
</dbReference>
<feature type="compositionally biased region" description="Acidic residues" evidence="11">
    <location>
        <begin position="366"/>
        <end position="376"/>
    </location>
</feature>
<dbReference type="FunFam" id="1.25.40.1030:FF:000008">
    <property type="entry name" value="Protein transport protein sec16"/>
    <property type="match status" value="1"/>
</dbReference>
<keyword evidence="5 10" id="KW-0931">ER-Golgi transport</keyword>
<evidence type="ECO:0000256" key="7">
    <source>
        <dbReference type="ARBA" id="ARBA00023006"/>
    </source>
</evidence>
<feature type="compositionally biased region" description="Polar residues" evidence="11">
    <location>
        <begin position="1617"/>
        <end position="1626"/>
    </location>
</feature>
<dbReference type="PANTHER" id="PTHR13402">
    <property type="entry name" value="RGPR-RELATED"/>
    <property type="match status" value="1"/>
</dbReference>
<keyword evidence="4 10" id="KW-0256">Endoplasmic reticulum</keyword>
<keyword evidence="7 10" id="KW-0072">Autophagy</keyword>
<dbReference type="EMBL" id="QZAF01000060">
    <property type="protein sequence ID" value="THV74514.1"/>
    <property type="molecule type" value="Genomic_DNA"/>
</dbReference>
<evidence type="ECO:0000256" key="6">
    <source>
        <dbReference type="ARBA" id="ARBA00022927"/>
    </source>
</evidence>
<evidence type="ECO:0000256" key="4">
    <source>
        <dbReference type="ARBA" id="ARBA00022824"/>
    </source>
</evidence>
<feature type="compositionally biased region" description="Polar residues" evidence="11">
    <location>
        <begin position="585"/>
        <end position="594"/>
    </location>
</feature>
<feature type="compositionally biased region" description="Low complexity" evidence="11">
    <location>
        <begin position="1589"/>
        <end position="1599"/>
    </location>
</feature>
<dbReference type="Pfam" id="PF12931">
    <property type="entry name" value="TPR_Sec16"/>
    <property type="match status" value="1"/>
</dbReference>
<feature type="region of interest" description="Disordered" evidence="11">
    <location>
        <begin position="1417"/>
        <end position="1450"/>
    </location>
</feature>
<feature type="region of interest" description="Disordered" evidence="11">
    <location>
        <begin position="420"/>
        <end position="439"/>
    </location>
</feature>
<feature type="region of interest" description="Disordered" evidence="11">
    <location>
        <begin position="390"/>
        <end position="414"/>
    </location>
</feature>
<feature type="compositionally biased region" description="Polar residues" evidence="11">
    <location>
        <begin position="822"/>
        <end position="832"/>
    </location>
</feature>
<feature type="compositionally biased region" description="Polar residues" evidence="11">
    <location>
        <begin position="1703"/>
        <end position="1727"/>
    </location>
</feature>
<feature type="compositionally biased region" description="Low complexity" evidence="11">
    <location>
        <begin position="695"/>
        <end position="711"/>
    </location>
</feature>
<feature type="domain" description="Sec16 Sec23-binding" evidence="12">
    <location>
        <begin position="1119"/>
        <end position="1420"/>
    </location>
</feature>
<feature type="domain" description="Sec16 central conserved" evidence="13">
    <location>
        <begin position="948"/>
        <end position="1067"/>
    </location>
</feature>
<dbReference type="CDD" id="cd09233">
    <property type="entry name" value="ACE1-Sec16-like"/>
    <property type="match status" value="1"/>
</dbReference>
<feature type="compositionally biased region" description="Low complexity" evidence="11">
    <location>
        <begin position="1468"/>
        <end position="1479"/>
    </location>
</feature>
<evidence type="ECO:0000313" key="14">
    <source>
        <dbReference type="EMBL" id="THV74514.1"/>
    </source>
</evidence>
<keyword evidence="3 10" id="KW-0813">Transport</keyword>
<feature type="region of interest" description="Disordered" evidence="11">
    <location>
        <begin position="1088"/>
        <end position="1107"/>
    </location>
</feature>
<evidence type="ECO:0000259" key="13">
    <source>
        <dbReference type="Pfam" id="PF12932"/>
    </source>
</evidence>
<accession>A0A4S8STP5</accession>
<comment type="caution">
    <text evidence="14">The sequence shown here is derived from an EMBL/GenBank/DDBJ whole genome shotgun (WGS) entry which is preliminary data.</text>
</comment>
<comment type="subcellular location">
    <subcellularLocation>
        <location evidence="1">Endoplasmic reticulum membrane</location>
        <topology evidence="1">Peripheral membrane protein</topology>
        <orientation evidence="1">Cytoplasmic side</orientation>
    </subcellularLocation>
</comment>
<sequence>MAEDNQQSSWHPALRMHNSSDEVPRLAPRPEATTANDHSDFFHRIPEEQPEPIAEETLSRDTVQPSPAEVAQSNVQEPNFATESLDTSAPIAQQASDDAHTEESQPIESPNLIPEPTHDSLEDSPHVPEPEVQHAEPLAFDEPQQVTPRETEQSSVDEAFGSLDREELEYPREQYEYQGQTTAADDAVDESDDAPLMEDEETLPTPGFATDGPAINAHDVPFEPFHSDPSAVATAEHVYEMTTGDAPSAHEATEDTVPDVQAIEQQDTRVSEAPEASSALEEAKETLRQVAEEPIEEPVQIQSQSSAAFEWGDDDQTEDFGAVVGNVPAEENNVDPDNRVAGSGIVASQATALAQALQEQKAQDDAPVEEEKSEEDLAAMWSAALDDDDFLDDNAVDPSGFFDDDGEGFLDDFDTIPAPAQQVFSPDRSSPGIAPVYDAQGNTMGFTKLGGPQEQINAPANPYSPAPQQQNPYLAPTLPSVPLYNQQQQPVRPVLNNAQSFADKSKGGYSSPYDLPEDIVQPRRRPAAAIIPNQSAGPAPPPRSSSMQSTAPPLSRSATAAPSATIASPPMNQSPSVATLPPKPATSSGANRSASGFFEELPMVPKPRTRPSGAYTPAITSPSPPRLPPQGMGAALQTPPQGPPIRPPSRPVMPPPAGSSNYNVTAFRQPEKLPLLPDVQATPQQLEPPQPTGPPASSRYSPAAPAQAPSAAAPPPVTGRFSPMPPPAPAATSRYSPAPQAQAQNQAQNKYATMPAATPAARPVQPFAPRTSSPLAYHEKPAAAEMPPPSVRSVSYQPPPPVRQMSGLAEGFETPPRRDSNTLDQTISQSYASPPRANPYAPLTASPDSRIPQAYPAADAPTPSDTFSPPRRSKTQSPGTVMKGPLRAMTQIERPTSAAGAITSPTLLQRQDARAALPPARQQFSSDLSFTVPQDERAQDPLERYKGCPVFTWGPSGSLVSTFPKQAPFYAAGHAIPTIKCSSGHITIHDTKTTYPLDERDAKFPGPLNKGKSKKKDTLAWITGKIEDLEKTNESTMHDFAMSVQTKKRVEEKVILWKMVKLLLEHDNKIEGNAAAEEAARKILLPNLAQPDETSENVTDDTSSRIPTEPVSAKAIAQIRTHLLEGDREKAVWHAAEQKMWSHALLIASVAGPDIWKQVVQEFVRSQVKDASDNSQSLAALYEVFAGNWEESIDELVPPSARAGFQMISKAGPSAKNPLDGLDQWRETLCLIISNRSNNDVQAIAALGKLLSSYGRSEAAHTCFLFAKASAHLGGADDEKSDFVLLGADHKNQSQELSDLDSIMLTEIYELCVSLAPAPGTSPTLHHLQAFKYQHAQILTEHGLRSEAQAYCDAIMASFKASTRLSPYYSPALLSCVDDLNRCLSQAPQASSSGGWIPKPSMDKVSGSMWKRFNTFVAGDDDDQKPNGSTGSEGAPAGPFGGITGETPTVSRTASVTDLYGAMSMGGSMSSAPGNAAPNRYAPPTQPGGASAARYAPSAYAPSRGSMESTRSYEQERPGTGYSSIVSPTTAAPPPVQRASSTPFGAYLPQQSGEGQQSQSLGVPRPEASRAVSDYRVQYSQPPSRRESVQSGVSESRSSLDQGRPAYGNQPEPSRHSPYQPSSYTPLSPIYGDNIAELAEPERSSSYEPHTQSPYQPSEPTPVQDSQSSVYTPTAPQESSGFGYEPPSSYEQSPSYDPPSLYEPQSSYAPTSSYEPPSSHETPSSYEPPSDEPQMSDEPQTSSYAPPSYEPPTSYAPPSSYEPPTGSSGYEPPTSNYQPYEPEPDPEGGDDQTQAQPKKKNFMDTEDDDDEIIRRAAALKKAADDKAADEAFRKAAEEDAKRDDKSGANGDKKGWFGGWFGKKDPNAQPGPIRAKLGEQSSFYYDPDLKKWVNKKGGAEAAAPTAATPPPPRGPPSRSVSNTAAPQAGPPMSGPPSRVMTPASGPPSGPPSMAASPAAPQTGFPSASAPPPLGGLGGPPGSAPPSRPATSMSNASSIDDLLGAPGPRKGGTAKSKKRGGRYVDVMAKP</sequence>
<feature type="compositionally biased region" description="Polar residues" evidence="11">
    <location>
        <begin position="144"/>
        <end position="156"/>
    </location>
</feature>
<protein>
    <recommendedName>
        <fullName evidence="10">Protein transport protein sec16</fullName>
    </recommendedName>
</protein>
<feature type="region of interest" description="Disordered" evidence="11">
    <location>
        <begin position="1"/>
        <end position="228"/>
    </location>
</feature>
<evidence type="ECO:0000256" key="1">
    <source>
        <dbReference type="ARBA" id="ARBA00004397"/>
    </source>
</evidence>
<name>A0A4S8STP5_AURPU</name>
<feature type="compositionally biased region" description="Polar residues" evidence="11">
    <location>
        <begin position="1646"/>
        <end position="1680"/>
    </location>
</feature>
<dbReference type="GO" id="GO:0005789">
    <property type="term" value="C:endoplasmic reticulum membrane"/>
    <property type="evidence" value="ECO:0007669"/>
    <property type="project" value="UniProtKB-SubCell"/>
</dbReference>
<feature type="compositionally biased region" description="Polar residues" evidence="11">
    <location>
        <begin position="60"/>
        <end position="96"/>
    </location>
</feature>
<dbReference type="GO" id="GO:0006914">
    <property type="term" value="P:autophagy"/>
    <property type="evidence" value="ECO:0007669"/>
    <property type="project" value="UniProtKB-KW"/>
</dbReference>
<dbReference type="Gene3D" id="1.25.40.1030">
    <property type="match status" value="1"/>
</dbReference>
<dbReference type="GO" id="GO:0015031">
    <property type="term" value="P:protein transport"/>
    <property type="evidence" value="ECO:0007669"/>
    <property type="project" value="UniProtKB-KW"/>
</dbReference>
<feature type="compositionally biased region" description="Polar residues" evidence="11">
    <location>
        <begin position="1765"/>
        <end position="1778"/>
    </location>
</feature>
<feature type="compositionally biased region" description="Basic and acidic residues" evidence="11">
    <location>
        <begin position="116"/>
        <end position="134"/>
    </location>
</feature>
<evidence type="ECO:0000256" key="9">
    <source>
        <dbReference type="ARBA" id="ARBA00024687"/>
    </source>
</evidence>
<feature type="compositionally biased region" description="Low complexity" evidence="11">
    <location>
        <begin position="1950"/>
        <end position="1959"/>
    </location>
</feature>
<dbReference type="Pfam" id="PF12932">
    <property type="entry name" value="Sec16"/>
    <property type="match status" value="1"/>
</dbReference>
<dbReference type="InterPro" id="IPR024340">
    <property type="entry name" value="Sec16_CCD"/>
</dbReference>
<feature type="compositionally biased region" description="Basic and acidic residues" evidence="11">
    <location>
        <begin position="163"/>
        <end position="175"/>
    </location>
</feature>
<feature type="region of interest" description="Disordered" evidence="11">
    <location>
        <begin position="266"/>
        <end position="305"/>
    </location>
</feature>
<feature type="compositionally biased region" description="Acidic residues" evidence="11">
    <location>
        <begin position="186"/>
        <end position="202"/>
    </location>
</feature>
<feature type="compositionally biased region" description="Acidic residues" evidence="11">
    <location>
        <begin position="402"/>
        <end position="414"/>
    </location>
</feature>
<feature type="compositionally biased region" description="Low complexity" evidence="11">
    <location>
        <begin position="1487"/>
        <end position="1504"/>
    </location>
</feature>